<feature type="region of interest" description="Disordered" evidence="1">
    <location>
        <begin position="161"/>
        <end position="180"/>
    </location>
</feature>
<evidence type="ECO:0000313" key="4">
    <source>
        <dbReference type="Proteomes" id="UP000221165"/>
    </source>
</evidence>
<evidence type="ECO:0000313" key="3">
    <source>
        <dbReference type="EMBL" id="PHJ20561.1"/>
    </source>
</evidence>
<keyword evidence="2" id="KW-0472">Membrane</keyword>
<feature type="region of interest" description="Disordered" evidence="1">
    <location>
        <begin position="208"/>
        <end position="228"/>
    </location>
</feature>
<dbReference type="EMBL" id="MIGC01002716">
    <property type="protein sequence ID" value="PHJ20561.1"/>
    <property type="molecule type" value="Genomic_DNA"/>
</dbReference>
<comment type="caution">
    <text evidence="3">The sequence shown here is derived from an EMBL/GenBank/DDBJ whole genome shotgun (WGS) entry which is preliminary data.</text>
</comment>
<evidence type="ECO:0000256" key="1">
    <source>
        <dbReference type="SAM" id="MobiDB-lite"/>
    </source>
</evidence>
<proteinExistence type="predicted"/>
<reference evidence="3 4" key="1">
    <citation type="journal article" date="2017" name="Int. J. Parasitol.">
        <title>The genome of the protozoan parasite Cystoisospora suis and a reverse vaccinology approach to identify vaccine candidates.</title>
        <authorList>
            <person name="Palmieri N."/>
            <person name="Shrestha A."/>
            <person name="Ruttkowski B."/>
            <person name="Beck T."/>
            <person name="Vogl C."/>
            <person name="Tomley F."/>
            <person name="Blake D.P."/>
            <person name="Joachim A."/>
        </authorList>
    </citation>
    <scope>NUCLEOTIDE SEQUENCE [LARGE SCALE GENOMIC DNA]</scope>
    <source>
        <strain evidence="3 4">Wien I</strain>
    </source>
</reference>
<organism evidence="3 4">
    <name type="scientific">Cystoisospora suis</name>
    <dbReference type="NCBI Taxonomy" id="483139"/>
    <lineage>
        <taxon>Eukaryota</taxon>
        <taxon>Sar</taxon>
        <taxon>Alveolata</taxon>
        <taxon>Apicomplexa</taxon>
        <taxon>Conoidasida</taxon>
        <taxon>Coccidia</taxon>
        <taxon>Eucoccidiorida</taxon>
        <taxon>Eimeriorina</taxon>
        <taxon>Sarcocystidae</taxon>
        <taxon>Cystoisospora</taxon>
    </lineage>
</organism>
<dbReference type="RefSeq" id="XP_067922248.1">
    <property type="nucleotide sequence ID" value="XM_068065780.1"/>
</dbReference>
<protein>
    <submittedName>
        <fullName evidence="3">Transmembrane protein</fullName>
    </submittedName>
</protein>
<dbReference type="GeneID" id="94428991"/>
<gene>
    <name evidence="3" type="ORF">CSUI_005609</name>
</gene>
<feature type="transmembrane region" description="Helical" evidence="2">
    <location>
        <begin position="511"/>
        <end position="529"/>
    </location>
</feature>
<keyword evidence="4" id="KW-1185">Reference proteome</keyword>
<dbReference type="AlphaFoldDB" id="A0A2C6K559"/>
<accession>A0A2C6K559</accession>
<feature type="compositionally biased region" description="Polar residues" evidence="1">
    <location>
        <begin position="170"/>
        <end position="180"/>
    </location>
</feature>
<dbReference type="Proteomes" id="UP000221165">
    <property type="component" value="Unassembled WGS sequence"/>
</dbReference>
<feature type="region of interest" description="Disordered" evidence="1">
    <location>
        <begin position="448"/>
        <end position="490"/>
    </location>
</feature>
<dbReference type="VEuPathDB" id="ToxoDB:CSUI_005609"/>
<keyword evidence="2 3" id="KW-0812">Transmembrane</keyword>
<evidence type="ECO:0000256" key="2">
    <source>
        <dbReference type="SAM" id="Phobius"/>
    </source>
</evidence>
<feature type="region of interest" description="Disordered" evidence="1">
    <location>
        <begin position="535"/>
        <end position="558"/>
    </location>
</feature>
<sequence length="558" mass="59397">MTWPTTMQTQVQLTAGLPASPSGLGQVESPRLAHESGDHATEALLYVDLSLSSSITLLSRLAPLMAQLQREVMWSRLHFVNPRTQAFTTAVPFRFHVQLGYHIFNLDPDASHASLCLTGEDGHFCSFPPDEPASLSEQVTGRQVAEETLLQLCLVEYASTHPRRNEAPDPTTSLKPGTASPTADDAVLWEYLDLWSKECSGHSATAATDVTGSSVHPGSAQREPQGVYPSMKFPPFDKRCSLERLVELGLPVEPIIKECEQGDKAQALLQRQVDLHLSTVPLFFLNGRKCIGDVTPESIIRTLCGVGAAGHLARSPPTAPAATPWPICDSPAIARSPSLREANGDPAAALGEGDIAVAAHLLKTYGRSPGDVAASFAGEWNAPSAGAVDGEGEYRFKNVAASRGRSHLQPETVSQVEDGMVVTANVQSELSQERRGNVGRIHYEEPGAAAAGTAQQEREGGAALSGAMGPPSGIRETDDPSPKHTTPPVLESLSTSLMSNLSGSTVAPVDWSTVAVVLFVLLLLIRLLFRRRGPEEPAADPTLSGSGAEQGKTLKKND</sequence>
<dbReference type="OrthoDB" id="333573at2759"/>
<keyword evidence="2" id="KW-1133">Transmembrane helix</keyword>
<name>A0A2C6K559_9APIC</name>